<name>L8FZ61_PSED2</name>
<evidence type="ECO:0000256" key="1">
    <source>
        <dbReference type="SAM" id="MobiDB-lite"/>
    </source>
</evidence>
<sequence>MMSSFPVIPRLRRPRARHARPPSQVRMAPQARSCSSPDCLPRYGHATALRPPREHFRSWWGVQPLACPLQEARHPNVSMLLQERLQVQDGAEMHPREQHGPMPVLLGSTLLLLAHESSTHPPHRLIVLGLICFRSPSL</sequence>
<feature type="compositionally biased region" description="Basic residues" evidence="1">
    <location>
        <begin position="10"/>
        <end position="20"/>
    </location>
</feature>
<dbReference type="Proteomes" id="UP000011064">
    <property type="component" value="Unassembled WGS sequence"/>
</dbReference>
<accession>L8FZ61</accession>
<evidence type="ECO:0000313" key="3">
    <source>
        <dbReference type="Proteomes" id="UP000011064"/>
    </source>
</evidence>
<evidence type="ECO:0000313" key="2">
    <source>
        <dbReference type="EMBL" id="ELR06300.1"/>
    </source>
</evidence>
<feature type="region of interest" description="Disordered" evidence="1">
    <location>
        <begin position="1"/>
        <end position="33"/>
    </location>
</feature>
<proteinExistence type="predicted"/>
<keyword evidence="3" id="KW-1185">Reference proteome</keyword>
<organism evidence="2 3">
    <name type="scientific">Pseudogymnoascus destructans (strain ATCC MYA-4855 / 20631-21)</name>
    <name type="common">Bat white-nose syndrome fungus</name>
    <name type="synonym">Geomyces destructans</name>
    <dbReference type="NCBI Taxonomy" id="658429"/>
    <lineage>
        <taxon>Eukaryota</taxon>
        <taxon>Fungi</taxon>
        <taxon>Dikarya</taxon>
        <taxon>Ascomycota</taxon>
        <taxon>Pezizomycotina</taxon>
        <taxon>Leotiomycetes</taxon>
        <taxon>Thelebolales</taxon>
        <taxon>Thelebolaceae</taxon>
        <taxon>Pseudogymnoascus</taxon>
    </lineage>
</organism>
<dbReference type="AlphaFoldDB" id="L8FZ61"/>
<reference evidence="3" key="1">
    <citation type="submission" date="2010-09" db="EMBL/GenBank/DDBJ databases">
        <title>The genome sequence of Geomyces destructans 20631-21.</title>
        <authorList>
            <consortium name="The Broad Institute Genome Sequencing Platform"/>
            <person name="Cuomo C.A."/>
            <person name="Blehert D.S."/>
            <person name="Lorch J.M."/>
            <person name="Young S.K."/>
            <person name="Zeng Q."/>
            <person name="Gargeya S."/>
            <person name="Fitzgerald M."/>
            <person name="Haas B."/>
            <person name="Abouelleil A."/>
            <person name="Alvarado L."/>
            <person name="Arachchi H.M."/>
            <person name="Berlin A."/>
            <person name="Brown A."/>
            <person name="Chapman S.B."/>
            <person name="Chen Z."/>
            <person name="Dunbar C."/>
            <person name="Freedman E."/>
            <person name="Gearin G."/>
            <person name="Gellesch M."/>
            <person name="Goldberg J."/>
            <person name="Griggs A."/>
            <person name="Gujja S."/>
            <person name="Heiman D."/>
            <person name="Howarth C."/>
            <person name="Larson L."/>
            <person name="Lui A."/>
            <person name="MacDonald P.J.P."/>
            <person name="Montmayeur A."/>
            <person name="Murphy C."/>
            <person name="Neiman D."/>
            <person name="Pearson M."/>
            <person name="Priest M."/>
            <person name="Roberts A."/>
            <person name="Saif S."/>
            <person name="Shea T."/>
            <person name="Shenoy N."/>
            <person name="Sisk P."/>
            <person name="Stolte C."/>
            <person name="Sykes S."/>
            <person name="Wortman J."/>
            <person name="Nusbaum C."/>
            <person name="Birren B."/>
        </authorList>
    </citation>
    <scope>NUCLEOTIDE SEQUENCE [LARGE SCALE GENOMIC DNA]</scope>
    <source>
        <strain evidence="3">ATCC MYA-4855 / 20631-21</strain>
    </source>
</reference>
<protein>
    <submittedName>
        <fullName evidence="2">Uncharacterized protein</fullName>
    </submittedName>
</protein>
<gene>
    <name evidence="2" type="ORF">GMDG_07891</name>
</gene>
<dbReference type="HOGENOM" id="CLU_1856147_0_0_1"/>
<dbReference type="EMBL" id="GL573439">
    <property type="protein sequence ID" value="ELR06300.1"/>
    <property type="molecule type" value="Genomic_DNA"/>
</dbReference>
<dbReference type="InParanoid" id="L8FZ61"/>
<dbReference type="VEuPathDB" id="FungiDB:GMDG_07891"/>